<name>A0A6P1MHZ4_9FIRM</name>
<keyword evidence="3" id="KW-1185">Reference proteome</keyword>
<evidence type="ECO:0000313" key="2">
    <source>
        <dbReference type="EMBL" id="QHI73351.1"/>
    </source>
</evidence>
<organism evidence="2 3">
    <name type="scientific">Aminipila terrae</name>
    <dbReference type="NCBI Taxonomy" id="2697030"/>
    <lineage>
        <taxon>Bacteria</taxon>
        <taxon>Bacillati</taxon>
        <taxon>Bacillota</taxon>
        <taxon>Clostridia</taxon>
        <taxon>Peptostreptococcales</taxon>
        <taxon>Anaerovoracaceae</taxon>
        <taxon>Aminipila</taxon>
    </lineage>
</organism>
<dbReference type="Proteomes" id="UP000463883">
    <property type="component" value="Chromosome"/>
</dbReference>
<dbReference type="AlphaFoldDB" id="A0A6P1MHZ4"/>
<feature type="region of interest" description="Disordered" evidence="1">
    <location>
        <begin position="271"/>
        <end position="309"/>
    </location>
</feature>
<dbReference type="RefSeq" id="WP_162363116.1">
    <property type="nucleotide sequence ID" value="NZ_CP047591.1"/>
</dbReference>
<accession>A0A6P1MHZ4</accession>
<protein>
    <submittedName>
        <fullName evidence="2">Uncharacterized protein</fullName>
    </submittedName>
</protein>
<proteinExistence type="predicted"/>
<reference evidence="2 3" key="1">
    <citation type="submission" date="2020-01" db="EMBL/GenBank/DDBJ databases">
        <title>Genomic analysis of Aminipila sp. CBA3637.</title>
        <authorList>
            <person name="Kim Y.B."/>
            <person name="Roh S.W."/>
        </authorList>
    </citation>
    <scope>NUCLEOTIDE SEQUENCE [LARGE SCALE GENOMIC DNA]</scope>
    <source>
        <strain evidence="2 3">CBA3637</strain>
    </source>
</reference>
<feature type="compositionally biased region" description="Basic and acidic residues" evidence="1">
    <location>
        <begin position="279"/>
        <end position="296"/>
    </location>
</feature>
<evidence type="ECO:0000313" key="3">
    <source>
        <dbReference type="Proteomes" id="UP000463883"/>
    </source>
</evidence>
<evidence type="ECO:0000256" key="1">
    <source>
        <dbReference type="SAM" id="MobiDB-lite"/>
    </source>
</evidence>
<gene>
    <name evidence="2" type="ORF">Ami3637_14065</name>
</gene>
<sequence length="309" mass="35375">MEISNVSGVCINLHNSVSKIDKTAAKKFTEYFQSGSLNLKAMENGGDIIELSNTGNINSKMKDLQKQVQEKNFSAMSETEVFNFIEGAYNRTFPNFRANESLNKELYEKVANQRDEQLKAVLNIQDDETINRKIIELYKKSNGYEGMNPDQIVEKIKSSYSDNRTHLGRAQIVCEKLNTGLISKQEAKDAIKGLQYNLEMVYCRMQKIPRIEDAKPEDFGNWKARYYDGEFLPEKIVLPSSQEKRMEMMTSFGEYLSELKPLIDDFMKITEGKPGGDLTQKKDEEQEKKTMEKVDADPTVVKGSELKHN</sequence>
<dbReference type="EMBL" id="CP047591">
    <property type="protein sequence ID" value="QHI73351.1"/>
    <property type="molecule type" value="Genomic_DNA"/>
</dbReference>
<dbReference type="KEGG" id="amic:Ami3637_14065"/>